<reference evidence="2 3" key="1">
    <citation type="submission" date="2016-06" db="EMBL/GenBank/DDBJ databases">
        <title>Three novel species with peptidoglycan cell walls form the new genus Lacunisphaera gen. nov. in the family Opitutaceae of the verrucomicrobial subdivision 4.</title>
        <authorList>
            <person name="Rast P."/>
            <person name="Gloeckner I."/>
            <person name="Jogler M."/>
            <person name="Boedeker C."/>
            <person name="Jeske O."/>
            <person name="Wiegand S."/>
            <person name="Reinhardt R."/>
            <person name="Schumann P."/>
            <person name="Rohde M."/>
            <person name="Spring S."/>
            <person name="Gloeckner F.O."/>
            <person name="Jogler C."/>
        </authorList>
    </citation>
    <scope>NUCLEOTIDE SEQUENCE [LARGE SCALE GENOMIC DNA]</scope>
    <source>
        <strain evidence="2 3">IG16b</strain>
    </source>
</reference>
<protein>
    <submittedName>
        <fullName evidence="2">Endonuclease/Exonuclease/phosphatase family protein</fullName>
    </submittedName>
</protein>
<name>A0A1D8AY04_9BACT</name>
<evidence type="ECO:0000259" key="1">
    <source>
        <dbReference type="Pfam" id="PF03372"/>
    </source>
</evidence>
<dbReference type="RefSeq" id="WP_069962881.1">
    <property type="nucleotide sequence ID" value="NZ_CP016094.1"/>
</dbReference>
<evidence type="ECO:0000313" key="3">
    <source>
        <dbReference type="Proteomes" id="UP000095228"/>
    </source>
</evidence>
<dbReference type="EMBL" id="CP016094">
    <property type="protein sequence ID" value="AOS45768.1"/>
    <property type="molecule type" value="Genomic_DNA"/>
</dbReference>
<dbReference type="Pfam" id="PF03372">
    <property type="entry name" value="Exo_endo_phos"/>
    <property type="match status" value="1"/>
</dbReference>
<dbReference type="STRING" id="1838286.Verru16b_02856"/>
<dbReference type="GO" id="GO:0004519">
    <property type="term" value="F:endonuclease activity"/>
    <property type="evidence" value="ECO:0007669"/>
    <property type="project" value="UniProtKB-KW"/>
</dbReference>
<evidence type="ECO:0000313" key="2">
    <source>
        <dbReference type="EMBL" id="AOS45768.1"/>
    </source>
</evidence>
<dbReference type="SUPFAM" id="SSF56219">
    <property type="entry name" value="DNase I-like"/>
    <property type="match status" value="1"/>
</dbReference>
<sequence>MTHALYLASPGGSTVGIRVRRALAWALAFGAGLLAQALTIATYNVENYTIANRMVDGVYRQAYPKPERERAALARVIGAIAPDVLAVQEMGPQPFLDEFQRELKAAGQEYPYAVLLEATDKDRHVAVLAKVPFKEVRRHAELPYTYFGQTERVRRGVLEVVFATDQGDVSLFVLHLKSKYTERKDDPESALQRALEAETVRDLVLTRFPDPAGAKFIVCGDWNDTRGTRPVRALQKRGDTVIGTLVPAADSRGEAWTHYFRREDIYSRIDYLMVSPGLKPFVPDPGATIYDGEPAAEASDHRPVWVKLNLAPAQ</sequence>
<organism evidence="2 3">
    <name type="scientific">Lacunisphaera limnophila</name>
    <dbReference type="NCBI Taxonomy" id="1838286"/>
    <lineage>
        <taxon>Bacteria</taxon>
        <taxon>Pseudomonadati</taxon>
        <taxon>Verrucomicrobiota</taxon>
        <taxon>Opitutia</taxon>
        <taxon>Opitutales</taxon>
        <taxon>Opitutaceae</taxon>
        <taxon>Lacunisphaera</taxon>
    </lineage>
</organism>
<gene>
    <name evidence="2" type="ORF">Verru16b_02856</name>
</gene>
<dbReference type="KEGG" id="obg:Verru16b_02856"/>
<keyword evidence="2" id="KW-0255">Endonuclease</keyword>
<keyword evidence="2" id="KW-0269">Exonuclease</keyword>
<keyword evidence="2" id="KW-0540">Nuclease</keyword>
<dbReference type="OrthoDB" id="186070at2"/>
<keyword evidence="2" id="KW-0378">Hydrolase</keyword>
<keyword evidence="3" id="KW-1185">Reference proteome</keyword>
<proteinExistence type="predicted"/>
<dbReference type="GO" id="GO:0004527">
    <property type="term" value="F:exonuclease activity"/>
    <property type="evidence" value="ECO:0007669"/>
    <property type="project" value="UniProtKB-KW"/>
</dbReference>
<accession>A0A1D8AY04</accession>
<dbReference type="PANTHER" id="PTHR42834:SF1">
    <property type="entry name" value="ENDONUCLEASE_EXONUCLEASE_PHOSPHATASE FAMILY PROTEIN (AFU_ORTHOLOGUE AFUA_3G09210)"/>
    <property type="match status" value="1"/>
</dbReference>
<dbReference type="PANTHER" id="PTHR42834">
    <property type="entry name" value="ENDONUCLEASE/EXONUCLEASE/PHOSPHATASE FAMILY PROTEIN (AFU_ORTHOLOGUE AFUA_3G09210)"/>
    <property type="match status" value="1"/>
</dbReference>
<dbReference type="AlphaFoldDB" id="A0A1D8AY04"/>
<dbReference type="InterPro" id="IPR005135">
    <property type="entry name" value="Endo/exonuclease/phosphatase"/>
</dbReference>
<dbReference type="Proteomes" id="UP000095228">
    <property type="component" value="Chromosome"/>
</dbReference>
<dbReference type="PATRIC" id="fig|1838286.3.peg.2870"/>
<feature type="domain" description="Endonuclease/exonuclease/phosphatase" evidence="1">
    <location>
        <begin position="41"/>
        <end position="301"/>
    </location>
</feature>
<dbReference type="InterPro" id="IPR036691">
    <property type="entry name" value="Endo/exonu/phosph_ase_sf"/>
</dbReference>
<dbReference type="Gene3D" id="3.60.10.10">
    <property type="entry name" value="Endonuclease/exonuclease/phosphatase"/>
    <property type="match status" value="1"/>
</dbReference>